<feature type="transmembrane region" description="Helical" evidence="1">
    <location>
        <begin position="21"/>
        <end position="44"/>
    </location>
</feature>
<evidence type="ECO:0000313" key="2">
    <source>
        <dbReference type="EMBL" id="GLQ34036.1"/>
    </source>
</evidence>
<keyword evidence="1" id="KW-1133">Transmembrane helix</keyword>
<evidence type="ECO:0008006" key="4">
    <source>
        <dbReference type="Google" id="ProtNLM"/>
    </source>
</evidence>
<name>A0ABQ5VRJ9_9RHOB</name>
<evidence type="ECO:0000256" key="1">
    <source>
        <dbReference type="SAM" id="Phobius"/>
    </source>
</evidence>
<evidence type="ECO:0000313" key="3">
    <source>
        <dbReference type="Proteomes" id="UP001156694"/>
    </source>
</evidence>
<protein>
    <recommendedName>
        <fullName evidence="4">Flp pilus assembly protein, pilin Flp</fullName>
    </recommendedName>
</protein>
<keyword evidence="1" id="KW-0812">Transmembrane</keyword>
<proteinExistence type="predicted"/>
<comment type="caution">
    <text evidence="2">The sequence shown here is derived from an EMBL/GenBank/DDBJ whole genome shotgun (WGS) entry which is preliminary data.</text>
</comment>
<dbReference type="EMBL" id="BSNN01000002">
    <property type="protein sequence ID" value="GLQ34036.1"/>
    <property type="molecule type" value="Genomic_DNA"/>
</dbReference>
<keyword evidence="3" id="KW-1185">Reference proteome</keyword>
<reference evidence="3" key="1">
    <citation type="journal article" date="2019" name="Int. J. Syst. Evol. Microbiol.">
        <title>The Global Catalogue of Microorganisms (GCM) 10K type strain sequencing project: providing services to taxonomists for standard genome sequencing and annotation.</title>
        <authorList>
            <consortium name="The Broad Institute Genomics Platform"/>
            <consortium name="The Broad Institute Genome Sequencing Center for Infectious Disease"/>
            <person name="Wu L."/>
            <person name="Ma J."/>
        </authorList>
    </citation>
    <scope>NUCLEOTIDE SEQUENCE [LARGE SCALE GENOMIC DNA]</scope>
    <source>
        <strain evidence="3">NBRC 110140</strain>
    </source>
</reference>
<gene>
    <name evidence="2" type="ORF">GCM10007939_03190</name>
</gene>
<accession>A0ABQ5VRJ9</accession>
<dbReference type="RefSeq" id="WP_431355738.1">
    <property type="nucleotide sequence ID" value="NZ_BSNN01000002.1"/>
</dbReference>
<dbReference type="Proteomes" id="UP001156694">
    <property type="component" value="Unassembled WGS sequence"/>
</dbReference>
<keyword evidence="1" id="KW-0472">Membrane</keyword>
<sequence length="64" mass="6873">MMSMVQKFKNQFLMNEAGAVTVDWVVLTAGVVVLTGLVMDSFVIPAQSLQDKVSSAINNPISSN</sequence>
<organism evidence="2 3">
    <name type="scientific">Amylibacter marinus</name>
    <dbReference type="NCBI Taxonomy" id="1475483"/>
    <lineage>
        <taxon>Bacteria</taxon>
        <taxon>Pseudomonadati</taxon>
        <taxon>Pseudomonadota</taxon>
        <taxon>Alphaproteobacteria</taxon>
        <taxon>Rhodobacterales</taxon>
        <taxon>Paracoccaceae</taxon>
        <taxon>Amylibacter</taxon>
    </lineage>
</organism>